<protein>
    <submittedName>
        <fullName evidence="1">Uncharacterized protein</fullName>
    </submittedName>
</protein>
<dbReference type="EMBL" id="MSCN01000001">
    <property type="protein sequence ID" value="PQJ79393.1"/>
    <property type="molecule type" value="Genomic_DNA"/>
</dbReference>
<dbReference type="OrthoDB" id="894023at2"/>
<dbReference type="RefSeq" id="WP_105015992.1">
    <property type="nucleotide sequence ID" value="NZ_MSCN01000001.1"/>
</dbReference>
<dbReference type="Proteomes" id="UP000238882">
    <property type="component" value="Unassembled WGS sequence"/>
</dbReference>
<keyword evidence="2" id="KW-1185">Reference proteome</keyword>
<proteinExistence type="predicted"/>
<reference evidence="1 2" key="1">
    <citation type="submission" date="2016-12" db="EMBL/GenBank/DDBJ databases">
        <title>Trade-off between light-utilization and light-protection in marine flavobacteria.</title>
        <authorList>
            <person name="Kumagai Y."/>
            <person name="Yoshizawa S."/>
            <person name="Kogure K."/>
            <person name="Iwasaki W."/>
        </authorList>
    </citation>
    <scope>NUCLEOTIDE SEQUENCE [LARGE SCALE GENOMIC DNA]</scope>
    <source>
        <strain evidence="1 2">NBRC 108759</strain>
    </source>
</reference>
<comment type="caution">
    <text evidence="1">The sequence shown here is derived from an EMBL/GenBank/DDBJ whole genome shotgun (WGS) entry which is preliminary data.</text>
</comment>
<evidence type="ECO:0000313" key="1">
    <source>
        <dbReference type="EMBL" id="PQJ79393.1"/>
    </source>
</evidence>
<evidence type="ECO:0000313" key="2">
    <source>
        <dbReference type="Proteomes" id="UP000238882"/>
    </source>
</evidence>
<name>A0A2S7WP83_9FLAO</name>
<accession>A0A2S7WP83</accession>
<organism evidence="1 2">
    <name type="scientific">Polaribacter porphyrae</name>
    <dbReference type="NCBI Taxonomy" id="1137780"/>
    <lineage>
        <taxon>Bacteria</taxon>
        <taxon>Pseudomonadati</taxon>
        <taxon>Bacteroidota</taxon>
        <taxon>Flavobacteriia</taxon>
        <taxon>Flavobacteriales</taxon>
        <taxon>Flavobacteriaceae</taxon>
    </lineage>
</organism>
<sequence>MEIIKTMDKTWDIFGVNSEEEYISKFVIPKNTHKDVPEEINKELILAEQLQCFSFYSYPIYGDAFARLTRVFEIAVNYKAKVEGVKSKNLSGLIKEISKFYPDDFFNDLDWARRMRNTHAHPDLNTIWGFILRKPMILMINIINDIFRSKDYHLNNILRLNEVKNDIALINNSLWIFEDKLIYSIEPISNRGVYTLWMFSPVFKSYPTDEKLFTLKNLFFISEEFIIEENKIVFDLKTNKRIELLKTSKEKNMESLEVFLAQKKLATEKAKFVVDDSIRQDMSYEVAKFEHAMNLEET</sequence>
<gene>
    <name evidence="1" type="ORF">BTO18_09500</name>
</gene>
<dbReference type="AlphaFoldDB" id="A0A2S7WP83"/>